<evidence type="ECO:0000256" key="2">
    <source>
        <dbReference type="ARBA" id="ARBA00008064"/>
    </source>
</evidence>
<evidence type="ECO:0000256" key="4">
    <source>
        <dbReference type="ARBA" id="ARBA00022558"/>
    </source>
</evidence>
<dbReference type="GO" id="GO:0009279">
    <property type="term" value="C:cell outer membrane"/>
    <property type="evidence" value="ECO:0007669"/>
    <property type="project" value="UniProtKB-SubCell"/>
</dbReference>
<dbReference type="Pfam" id="PF13954">
    <property type="entry name" value="PapC_N"/>
    <property type="match status" value="1"/>
</dbReference>
<evidence type="ECO:0000256" key="5">
    <source>
        <dbReference type="ARBA" id="ARBA00022692"/>
    </source>
</evidence>
<name>A0A508ZK23_KLEPN</name>
<dbReference type="InterPro" id="IPR025885">
    <property type="entry name" value="PapC_N"/>
</dbReference>
<evidence type="ECO:0000259" key="9">
    <source>
        <dbReference type="Pfam" id="PF13954"/>
    </source>
</evidence>
<evidence type="ECO:0000256" key="8">
    <source>
        <dbReference type="ARBA" id="ARBA00023237"/>
    </source>
</evidence>
<sequence>MKRITTARVREYALLPVTAGRAVALATVPTMMFCLSPLSRAMADDYFDPAALEFADPQQQTSDLHYFAKPGGQQPGTYPVTVVVNDQELGQADITFVDDGGQLRPVLTPGQLAEYGVNVSAFPAFQALHEGETFTRIEKFIPDASSRFSFANQRLTLSIPQAAMNVQSRGYVDPSRWDDGVPAAFVD</sequence>
<keyword evidence="5" id="KW-0812">Transmembrane</keyword>
<dbReference type="SUPFAM" id="SSF141729">
    <property type="entry name" value="FimD N-terminal domain-like"/>
    <property type="match status" value="1"/>
</dbReference>
<dbReference type="InterPro" id="IPR000015">
    <property type="entry name" value="Fimb_usher"/>
</dbReference>
<accession>A0A508ZK23</accession>
<dbReference type="PANTHER" id="PTHR30451">
    <property type="entry name" value="OUTER MEMBRANE USHER PROTEIN"/>
    <property type="match status" value="1"/>
</dbReference>
<keyword evidence="3" id="KW-0813">Transport</keyword>
<comment type="similarity">
    <text evidence="2">Belongs to the fimbrial export usher family.</text>
</comment>
<reference evidence="10" key="1">
    <citation type="submission" date="2018-06" db="EMBL/GenBank/DDBJ databases">
        <authorList>
            <consortium name="Pathogen Informatics"/>
        </authorList>
    </citation>
    <scope>NUCLEOTIDE SEQUENCE</scope>
    <source>
        <strain evidence="10">NCTC11678</strain>
    </source>
</reference>
<feature type="domain" description="PapC N-terminal" evidence="9">
    <location>
        <begin position="46"/>
        <end position="187"/>
    </location>
</feature>
<comment type="subcellular location">
    <subcellularLocation>
        <location evidence="1">Cell outer membrane</location>
        <topology evidence="1">Multi-pass membrane protein</topology>
    </subcellularLocation>
</comment>
<dbReference type="AlphaFoldDB" id="A0A508ZK23"/>
<gene>
    <name evidence="10" type="primary">fimD_3</name>
    <name evidence="10" type="ORF">NCTC11678_01218</name>
</gene>
<dbReference type="Gene3D" id="3.10.20.410">
    <property type="match status" value="1"/>
</dbReference>
<dbReference type="InterPro" id="IPR037224">
    <property type="entry name" value="PapC_N_sf"/>
</dbReference>
<evidence type="ECO:0000313" key="10">
    <source>
        <dbReference type="EMBL" id="VUA76648.1"/>
    </source>
</evidence>
<dbReference type="GO" id="GO:0009297">
    <property type="term" value="P:pilus assembly"/>
    <property type="evidence" value="ECO:0007669"/>
    <property type="project" value="InterPro"/>
</dbReference>
<dbReference type="EMBL" id="CABFNL010000002">
    <property type="protein sequence ID" value="VUA76648.1"/>
    <property type="molecule type" value="Genomic_DNA"/>
</dbReference>
<keyword evidence="4" id="KW-1029">Fimbrium biogenesis</keyword>
<evidence type="ECO:0000256" key="6">
    <source>
        <dbReference type="ARBA" id="ARBA00022729"/>
    </source>
</evidence>
<organism evidence="10">
    <name type="scientific">Klebsiella pneumoniae</name>
    <dbReference type="NCBI Taxonomy" id="573"/>
    <lineage>
        <taxon>Bacteria</taxon>
        <taxon>Pseudomonadati</taxon>
        <taxon>Pseudomonadota</taxon>
        <taxon>Gammaproteobacteria</taxon>
        <taxon>Enterobacterales</taxon>
        <taxon>Enterobacteriaceae</taxon>
        <taxon>Klebsiella/Raoultella group</taxon>
        <taxon>Klebsiella</taxon>
        <taxon>Klebsiella pneumoniae complex</taxon>
    </lineage>
</organism>
<keyword evidence="8" id="KW-0998">Cell outer membrane</keyword>
<evidence type="ECO:0000256" key="7">
    <source>
        <dbReference type="ARBA" id="ARBA00023136"/>
    </source>
</evidence>
<keyword evidence="7" id="KW-0472">Membrane</keyword>
<dbReference type="PANTHER" id="PTHR30451:SF21">
    <property type="entry name" value="FIMBRIAL USHER DOMAIN-CONTAINING PROTEIN YDET-RELATED"/>
    <property type="match status" value="1"/>
</dbReference>
<protein>
    <submittedName>
        <fullName evidence="10">Type 1 fimbriae anchoring protein FimD</fullName>
    </submittedName>
</protein>
<dbReference type="GO" id="GO:0015473">
    <property type="term" value="F:fimbrial usher porin activity"/>
    <property type="evidence" value="ECO:0007669"/>
    <property type="project" value="InterPro"/>
</dbReference>
<keyword evidence="6" id="KW-0732">Signal</keyword>
<evidence type="ECO:0000256" key="3">
    <source>
        <dbReference type="ARBA" id="ARBA00022448"/>
    </source>
</evidence>
<proteinExistence type="inferred from homology"/>
<evidence type="ECO:0000256" key="1">
    <source>
        <dbReference type="ARBA" id="ARBA00004571"/>
    </source>
</evidence>